<dbReference type="PROSITE" id="PS01321">
    <property type="entry name" value="RUVC"/>
    <property type="match status" value="1"/>
</dbReference>
<keyword evidence="2 13" id="KW-0963">Cytoplasm</keyword>
<comment type="subunit">
    <text evidence="13">Homodimer which binds Holliday junction (HJ) DNA. The HJ becomes 2-fold symmetrical on binding to RuvC with unstacked arms; it has a different conformation from HJ DNA in complex with RuvA. In the full resolvosome a probable DNA-RuvA(4)-RuvB(12)-RuvC(2) complex forms which resolves the HJ.</text>
</comment>
<evidence type="ECO:0000256" key="6">
    <source>
        <dbReference type="ARBA" id="ARBA00022763"/>
    </source>
</evidence>
<feature type="active site" evidence="13">
    <location>
        <position position="67"/>
    </location>
</feature>
<gene>
    <name evidence="13" type="primary">ruvC</name>
    <name evidence="15" type="ORF">SAMN05660649_01894</name>
</gene>
<keyword evidence="10 13" id="KW-0233">DNA recombination</keyword>
<dbReference type="SUPFAM" id="SSF53098">
    <property type="entry name" value="Ribonuclease H-like"/>
    <property type="match status" value="1"/>
</dbReference>
<dbReference type="EC" id="3.1.21.10" evidence="13 14"/>
<keyword evidence="6 13" id="KW-0227">DNA damage</keyword>
<dbReference type="PROSITE" id="PS51257">
    <property type="entry name" value="PROKAR_LIPOPROTEIN"/>
    <property type="match status" value="1"/>
</dbReference>
<dbReference type="EMBL" id="FOOX01000005">
    <property type="protein sequence ID" value="SFG51375.1"/>
    <property type="molecule type" value="Genomic_DNA"/>
</dbReference>
<keyword evidence="4 13" id="KW-0479">Metal-binding</keyword>
<dbReference type="GO" id="GO:0008821">
    <property type="term" value="F:crossover junction DNA endonuclease activity"/>
    <property type="evidence" value="ECO:0007669"/>
    <property type="project" value="UniProtKB-UniRule"/>
</dbReference>
<sequence length="162" mass="17717">MRILGVDPGLAITGYGIVDYRGNSFSPVIYGCIRSLTGDPLYQRLKSIYDQLTNLLTDYRPDCLAIEELFFNRNVRTAIAVGEARGVLLLAAAQAGIEVFEYTPLQVKQAVAGFGRAEKQQVQYMVKVIMNLPEVPRPDDVADALAISICHANNHSGLGAFL</sequence>
<comment type="catalytic activity">
    <reaction evidence="12 13">
        <text>Endonucleolytic cleavage at a junction such as a reciprocal single-stranded crossover between two homologous DNA duplexes (Holliday junction).</text>
        <dbReference type="EC" id="3.1.21.10"/>
    </reaction>
</comment>
<dbReference type="NCBIfam" id="NF000711">
    <property type="entry name" value="PRK00039.2-1"/>
    <property type="match status" value="1"/>
</dbReference>
<evidence type="ECO:0000256" key="5">
    <source>
        <dbReference type="ARBA" id="ARBA00022759"/>
    </source>
</evidence>
<organism evidence="15 16">
    <name type="scientific">Desulfotruncus arcticus DSM 17038</name>
    <dbReference type="NCBI Taxonomy" id="1121424"/>
    <lineage>
        <taxon>Bacteria</taxon>
        <taxon>Bacillati</taxon>
        <taxon>Bacillota</taxon>
        <taxon>Clostridia</taxon>
        <taxon>Eubacteriales</taxon>
        <taxon>Desulfallaceae</taxon>
        <taxon>Desulfotruncus</taxon>
    </lineage>
</organism>
<dbReference type="GO" id="GO:0000287">
    <property type="term" value="F:magnesium ion binding"/>
    <property type="evidence" value="ECO:0007669"/>
    <property type="project" value="UniProtKB-UniRule"/>
</dbReference>
<dbReference type="GO" id="GO:0048476">
    <property type="term" value="C:Holliday junction resolvase complex"/>
    <property type="evidence" value="ECO:0007669"/>
    <property type="project" value="UniProtKB-UniRule"/>
</dbReference>
<evidence type="ECO:0000256" key="13">
    <source>
        <dbReference type="HAMAP-Rule" id="MF_00034"/>
    </source>
</evidence>
<dbReference type="Gene3D" id="3.30.420.10">
    <property type="entry name" value="Ribonuclease H-like superfamily/Ribonuclease H"/>
    <property type="match status" value="1"/>
</dbReference>
<keyword evidence="5 13" id="KW-0255">Endonuclease</keyword>
<keyword evidence="11 13" id="KW-0234">DNA repair</keyword>
<dbReference type="FunFam" id="3.30.420.10:FF:000002">
    <property type="entry name" value="Crossover junction endodeoxyribonuclease RuvC"/>
    <property type="match status" value="1"/>
</dbReference>
<dbReference type="InterPro" id="IPR020563">
    <property type="entry name" value="X-over_junc_endoDNase_Mg_BS"/>
</dbReference>
<reference evidence="16" key="1">
    <citation type="submission" date="2016-10" db="EMBL/GenBank/DDBJ databases">
        <authorList>
            <person name="Varghese N."/>
            <person name="Submissions S."/>
        </authorList>
    </citation>
    <scope>NUCLEOTIDE SEQUENCE [LARGE SCALE GENOMIC DNA]</scope>
    <source>
        <strain evidence="16">DSM 17038</strain>
    </source>
</reference>
<keyword evidence="3 13" id="KW-0540">Nuclease</keyword>
<evidence type="ECO:0000313" key="15">
    <source>
        <dbReference type="EMBL" id="SFG51375.1"/>
    </source>
</evidence>
<dbReference type="AlphaFoldDB" id="A0A1I2SEW5"/>
<dbReference type="Proteomes" id="UP000199337">
    <property type="component" value="Unassembled WGS sequence"/>
</dbReference>
<evidence type="ECO:0000313" key="16">
    <source>
        <dbReference type="Proteomes" id="UP000199337"/>
    </source>
</evidence>
<feature type="binding site" evidence="13">
    <location>
        <position position="67"/>
    </location>
    <ligand>
        <name>Mg(2+)</name>
        <dbReference type="ChEBI" id="CHEBI:18420"/>
        <label>2</label>
    </ligand>
</feature>
<comment type="subcellular location">
    <subcellularLocation>
        <location evidence="13">Cytoplasm</location>
    </subcellularLocation>
</comment>
<evidence type="ECO:0000256" key="8">
    <source>
        <dbReference type="ARBA" id="ARBA00022842"/>
    </source>
</evidence>
<dbReference type="PANTHER" id="PTHR30194">
    <property type="entry name" value="CROSSOVER JUNCTION ENDODEOXYRIBONUCLEASE RUVC"/>
    <property type="match status" value="1"/>
</dbReference>
<dbReference type="NCBIfam" id="TIGR00228">
    <property type="entry name" value="ruvC"/>
    <property type="match status" value="1"/>
</dbReference>
<keyword evidence="16" id="KW-1185">Reference proteome</keyword>
<evidence type="ECO:0000256" key="7">
    <source>
        <dbReference type="ARBA" id="ARBA00022801"/>
    </source>
</evidence>
<dbReference type="HAMAP" id="MF_00034">
    <property type="entry name" value="RuvC"/>
    <property type="match status" value="1"/>
</dbReference>
<evidence type="ECO:0000256" key="9">
    <source>
        <dbReference type="ARBA" id="ARBA00023125"/>
    </source>
</evidence>
<comment type="cofactor">
    <cofactor evidence="13">
        <name>Mg(2+)</name>
        <dbReference type="ChEBI" id="CHEBI:18420"/>
    </cofactor>
    <text evidence="13">Binds 2 Mg(2+) ion per subunit.</text>
</comment>
<dbReference type="CDD" id="cd16962">
    <property type="entry name" value="RuvC"/>
    <property type="match status" value="1"/>
</dbReference>
<dbReference type="PANTHER" id="PTHR30194:SF3">
    <property type="entry name" value="CROSSOVER JUNCTION ENDODEOXYRIBONUCLEASE RUVC"/>
    <property type="match status" value="1"/>
</dbReference>
<evidence type="ECO:0000256" key="11">
    <source>
        <dbReference type="ARBA" id="ARBA00023204"/>
    </source>
</evidence>
<dbReference type="Pfam" id="PF02075">
    <property type="entry name" value="RuvC"/>
    <property type="match status" value="1"/>
</dbReference>
<feature type="active site" evidence="13">
    <location>
        <position position="7"/>
    </location>
</feature>
<keyword evidence="9 13" id="KW-0238">DNA-binding</keyword>
<dbReference type="GO" id="GO:0006281">
    <property type="term" value="P:DNA repair"/>
    <property type="evidence" value="ECO:0007669"/>
    <property type="project" value="UniProtKB-UniRule"/>
</dbReference>
<evidence type="ECO:0000256" key="10">
    <source>
        <dbReference type="ARBA" id="ARBA00023172"/>
    </source>
</evidence>
<keyword evidence="8 13" id="KW-0460">Magnesium</keyword>
<dbReference type="GO" id="GO:0005737">
    <property type="term" value="C:cytoplasm"/>
    <property type="evidence" value="ECO:0007669"/>
    <property type="project" value="UniProtKB-SubCell"/>
</dbReference>
<name>A0A1I2SEW5_9FIRM</name>
<dbReference type="GO" id="GO:0003677">
    <property type="term" value="F:DNA binding"/>
    <property type="evidence" value="ECO:0007669"/>
    <property type="project" value="UniProtKB-KW"/>
</dbReference>
<dbReference type="GO" id="GO:0006310">
    <property type="term" value="P:DNA recombination"/>
    <property type="evidence" value="ECO:0007669"/>
    <property type="project" value="UniProtKB-UniRule"/>
</dbReference>
<feature type="binding site" evidence="13">
    <location>
        <position position="7"/>
    </location>
    <ligand>
        <name>Mg(2+)</name>
        <dbReference type="ChEBI" id="CHEBI:18420"/>
        <label>1</label>
    </ligand>
</feature>
<protein>
    <recommendedName>
        <fullName evidence="13 14">Crossover junction endodeoxyribonuclease RuvC</fullName>
        <ecNumber evidence="13 14">3.1.21.10</ecNumber>
    </recommendedName>
    <alternativeName>
        <fullName evidence="13">Holliday junction nuclease RuvC</fullName>
    </alternativeName>
    <alternativeName>
        <fullName evidence="13">Holliday junction resolvase RuvC</fullName>
    </alternativeName>
</protein>
<dbReference type="InterPro" id="IPR012337">
    <property type="entry name" value="RNaseH-like_sf"/>
</dbReference>
<evidence type="ECO:0000256" key="1">
    <source>
        <dbReference type="ARBA" id="ARBA00009518"/>
    </source>
</evidence>
<dbReference type="InterPro" id="IPR036397">
    <property type="entry name" value="RNaseH_sf"/>
</dbReference>
<feature type="binding site" evidence="13">
    <location>
        <position position="140"/>
    </location>
    <ligand>
        <name>Mg(2+)</name>
        <dbReference type="ChEBI" id="CHEBI:18420"/>
        <label>1</label>
    </ligand>
</feature>
<comment type="similarity">
    <text evidence="1 13">Belongs to the RuvC family.</text>
</comment>
<evidence type="ECO:0000256" key="3">
    <source>
        <dbReference type="ARBA" id="ARBA00022722"/>
    </source>
</evidence>
<dbReference type="PRINTS" id="PR00696">
    <property type="entry name" value="RSOLVASERUVC"/>
</dbReference>
<evidence type="ECO:0000256" key="2">
    <source>
        <dbReference type="ARBA" id="ARBA00022490"/>
    </source>
</evidence>
<dbReference type="RefSeq" id="WP_092470965.1">
    <property type="nucleotide sequence ID" value="NZ_FOOX01000005.1"/>
</dbReference>
<accession>A0A1I2SEW5</accession>
<feature type="active site" evidence="13">
    <location>
        <position position="140"/>
    </location>
</feature>
<evidence type="ECO:0000256" key="4">
    <source>
        <dbReference type="ARBA" id="ARBA00022723"/>
    </source>
</evidence>
<evidence type="ECO:0000256" key="12">
    <source>
        <dbReference type="ARBA" id="ARBA00029354"/>
    </source>
</evidence>
<dbReference type="InterPro" id="IPR002176">
    <property type="entry name" value="X-over_junc_endoDNase_RuvC"/>
</dbReference>
<keyword evidence="7 13" id="KW-0378">Hydrolase</keyword>
<comment type="function">
    <text evidence="13">The RuvA-RuvB-RuvC complex processes Holliday junction (HJ) DNA during genetic recombination and DNA repair. Endonuclease that resolves HJ intermediates. Cleaves cruciform DNA by making single-stranded nicks across the HJ at symmetrical positions within the homologous arms, yielding a 5'-phosphate and a 3'-hydroxyl group; requires a central core of homology in the junction. The consensus cleavage sequence is 5'-(A/T)TT(C/G)-3'. Cleavage occurs on the 3'-side of the TT dinucleotide at the point of strand exchange. HJ branch migration catalyzed by RuvA-RuvB allows RuvC to scan DNA until it finds its consensus sequence, where it cleaves and resolves the cruciform DNA.</text>
</comment>
<dbReference type="OrthoDB" id="9805499at2"/>
<proteinExistence type="inferred from homology"/>
<dbReference type="STRING" id="341036.SAMN05660649_01894"/>
<evidence type="ECO:0000256" key="14">
    <source>
        <dbReference type="NCBIfam" id="TIGR00228"/>
    </source>
</evidence>